<keyword evidence="2" id="KW-0732">Signal</keyword>
<name>A0A843W2P7_COLES</name>
<comment type="caution">
    <text evidence="3">The sequence shown here is derived from an EMBL/GenBank/DDBJ whole genome shotgun (WGS) entry which is preliminary data.</text>
</comment>
<dbReference type="AlphaFoldDB" id="A0A843W2P7"/>
<evidence type="ECO:0000256" key="1">
    <source>
        <dbReference type="SAM" id="Phobius"/>
    </source>
</evidence>
<evidence type="ECO:0000313" key="4">
    <source>
        <dbReference type="Proteomes" id="UP000652761"/>
    </source>
</evidence>
<proteinExistence type="predicted"/>
<feature type="chain" id="PRO_5032671057" evidence="2">
    <location>
        <begin position="30"/>
        <end position="72"/>
    </location>
</feature>
<dbReference type="Proteomes" id="UP000652761">
    <property type="component" value="Unassembled WGS sequence"/>
</dbReference>
<feature type="signal peptide" evidence="2">
    <location>
        <begin position="1"/>
        <end position="29"/>
    </location>
</feature>
<evidence type="ECO:0000313" key="3">
    <source>
        <dbReference type="EMBL" id="MQM03509.1"/>
    </source>
</evidence>
<gene>
    <name evidence="3" type="ORF">Taro_036297</name>
</gene>
<keyword evidence="1" id="KW-0472">Membrane</keyword>
<sequence length="72" mass="7516">MENWTVAAVISMLISQALLLLFSVPTSSASATPNPTALLLLHLLASYEAAAAVPLILPSRWKRSRLDGAGAG</sequence>
<feature type="transmembrane region" description="Helical" evidence="1">
    <location>
        <begin position="39"/>
        <end position="57"/>
    </location>
</feature>
<protein>
    <submittedName>
        <fullName evidence="3">Uncharacterized protein</fullName>
    </submittedName>
</protein>
<evidence type="ECO:0000256" key="2">
    <source>
        <dbReference type="SAM" id="SignalP"/>
    </source>
</evidence>
<keyword evidence="1" id="KW-0812">Transmembrane</keyword>
<dbReference type="EMBL" id="NMUH01003047">
    <property type="protein sequence ID" value="MQM03509.1"/>
    <property type="molecule type" value="Genomic_DNA"/>
</dbReference>
<keyword evidence="4" id="KW-1185">Reference proteome</keyword>
<keyword evidence="1" id="KW-1133">Transmembrane helix</keyword>
<reference evidence="3" key="1">
    <citation type="submission" date="2017-07" db="EMBL/GenBank/DDBJ databases">
        <title>Taro Niue Genome Assembly and Annotation.</title>
        <authorList>
            <person name="Atibalentja N."/>
            <person name="Keating K."/>
            <person name="Fields C.J."/>
        </authorList>
    </citation>
    <scope>NUCLEOTIDE SEQUENCE</scope>
    <source>
        <strain evidence="3">Niue_2</strain>
        <tissue evidence="3">Leaf</tissue>
    </source>
</reference>
<organism evidence="3 4">
    <name type="scientific">Colocasia esculenta</name>
    <name type="common">Wild taro</name>
    <name type="synonym">Arum esculentum</name>
    <dbReference type="NCBI Taxonomy" id="4460"/>
    <lineage>
        <taxon>Eukaryota</taxon>
        <taxon>Viridiplantae</taxon>
        <taxon>Streptophyta</taxon>
        <taxon>Embryophyta</taxon>
        <taxon>Tracheophyta</taxon>
        <taxon>Spermatophyta</taxon>
        <taxon>Magnoliopsida</taxon>
        <taxon>Liliopsida</taxon>
        <taxon>Araceae</taxon>
        <taxon>Aroideae</taxon>
        <taxon>Colocasieae</taxon>
        <taxon>Colocasia</taxon>
    </lineage>
</organism>
<accession>A0A843W2P7</accession>